<dbReference type="SUPFAM" id="SSF160443">
    <property type="entry name" value="SMR domain-like"/>
    <property type="match status" value="1"/>
</dbReference>
<dbReference type="Pfam" id="PF01713">
    <property type="entry name" value="Smr"/>
    <property type="match status" value="1"/>
</dbReference>
<dbReference type="EMBL" id="JAGFNZ010000002">
    <property type="protein sequence ID" value="MBW7572798.1"/>
    <property type="molecule type" value="Genomic_DNA"/>
</dbReference>
<dbReference type="InterPro" id="IPR002625">
    <property type="entry name" value="Smr_dom"/>
</dbReference>
<dbReference type="InterPro" id="IPR036063">
    <property type="entry name" value="Smr_dom_sf"/>
</dbReference>
<dbReference type="Proteomes" id="UP000719942">
    <property type="component" value="Unassembled WGS sequence"/>
</dbReference>
<name>A0ABS7DNL6_9FIRM</name>
<dbReference type="PROSITE" id="PS50828">
    <property type="entry name" value="SMR"/>
    <property type="match status" value="1"/>
</dbReference>
<comment type="caution">
    <text evidence="2">The sequence shown here is derived from an EMBL/GenBank/DDBJ whole genome shotgun (WGS) entry which is preliminary data.</text>
</comment>
<sequence>MRQTKNGSVLEVDIHGMTASEAKRGLEQLLTRADKTVSEIRVIHGYNSGQVLRDMVRKQLKHPRIAAKLISLNPGETRILLK</sequence>
<evidence type="ECO:0000313" key="3">
    <source>
        <dbReference type="Proteomes" id="UP000719942"/>
    </source>
</evidence>
<protein>
    <submittedName>
        <fullName evidence="2">Smr/MutS family protein</fullName>
    </submittedName>
</protein>
<gene>
    <name evidence="2" type="ORF">J5W02_08215</name>
</gene>
<keyword evidence="3" id="KW-1185">Reference proteome</keyword>
<proteinExistence type="predicted"/>
<dbReference type="RefSeq" id="WP_219965177.1">
    <property type="nucleotide sequence ID" value="NZ_JAGFNZ010000002.1"/>
</dbReference>
<dbReference type="SMART" id="SM00463">
    <property type="entry name" value="SMR"/>
    <property type="match status" value="1"/>
</dbReference>
<organism evidence="2 3">
    <name type="scientific">Caproiciproducens faecalis</name>
    <dbReference type="NCBI Taxonomy" id="2820301"/>
    <lineage>
        <taxon>Bacteria</taxon>
        <taxon>Bacillati</taxon>
        <taxon>Bacillota</taxon>
        <taxon>Clostridia</taxon>
        <taxon>Eubacteriales</taxon>
        <taxon>Acutalibacteraceae</taxon>
        <taxon>Caproiciproducens</taxon>
    </lineage>
</organism>
<dbReference type="Gene3D" id="3.30.1370.110">
    <property type="match status" value="1"/>
</dbReference>
<reference evidence="2 3" key="1">
    <citation type="submission" date="2021-03" db="EMBL/GenBank/DDBJ databases">
        <title>Caproiciproducens sp. nov. isolated from feces of cow.</title>
        <authorList>
            <person name="Choi J.-Y."/>
        </authorList>
    </citation>
    <scope>NUCLEOTIDE SEQUENCE [LARGE SCALE GENOMIC DNA]</scope>
    <source>
        <strain evidence="2 3">AGMB10547</strain>
    </source>
</reference>
<evidence type="ECO:0000259" key="1">
    <source>
        <dbReference type="PROSITE" id="PS50828"/>
    </source>
</evidence>
<accession>A0ABS7DNL6</accession>
<evidence type="ECO:0000313" key="2">
    <source>
        <dbReference type="EMBL" id="MBW7572798.1"/>
    </source>
</evidence>
<feature type="domain" description="Smr" evidence="1">
    <location>
        <begin position="12"/>
        <end position="82"/>
    </location>
</feature>